<comment type="caution">
    <text evidence="1">The sequence shown here is derived from an EMBL/GenBank/DDBJ whole genome shotgun (WGS) entry which is preliminary data.</text>
</comment>
<sequence length="80" mass="9386">MEQQKAVQVRVSYGVLADDIETQLNKQGFTLGDNAERYEENKKRIHHLVFADILTDSVARKAFEKLHKQIMKEIKQQEEK</sequence>
<gene>
    <name evidence="1" type="ORF">ACFSY7_08280</name>
</gene>
<evidence type="ECO:0000313" key="1">
    <source>
        <dbReference type="EMBL" id="MFD2868494.1"/>
    </source>
</evidence>
<accession>A0ABW5XZJ0</accession>
<organism evidence="1 2">
    <name type="scientific">Kurthia populi</name>
    <dbReference type="NCBI Taxonomy" id="1562132"/>
    <lineage>
        <taxon>Bacteria</taxon>
        <taxon>Bacillati</taxon>
        <taxon>Bacillota</taxon>
        <taxon>Bacilli</taxon>
        <taxon>Bacillales</taxon>
        <taxon>Caryophanaceae</taxon>
        <taxon>Kurthia</taxon>
    </lineage>
</organism>
<dbReference type="EMBL" id="JBHUOR010000041">
    <property type="protein sequence ID" value="MFD2868494.1"/>
    <property type="molecule type" value="Genomic_DNA"/>
</dbReference>
<reference evidence="2" key="1">
    <citation type="journal article" date="2019" name="Int. J. Syst. Evol. Microbiol.">
        <title>The Global Catalogue of Microorganisms (GCM) 10K type strain sequencing project: providing services to taxonomists for standard genome sequencing and annotation.</title>
        <authorList>
            <consortium name="The Broad Institute Genomics Platform"/>
            <consortium name="The Broad Institute Genome Sequencing Center for Infectious Disease"/>
            <person name="Wu L."/>
            <person name="Ma J."/>
        </authorList>
    </citation>
    <scope>NUCLEOTIDE SEQUENCE [LARGE SCALE GENOMIC DNA]</scope>
    <source>
        <strain evidence="2">KCTC 33522</strain>
    </source>
</reference>
<name>A0ABW5XZJ0_9BACL</name>
<dbReference type="Proteomes" id="UP001597568">
    <property type="component" value="Unassembled WGS sequence"/>
</dbReference>
<keyword evidence="2" id="KW-1185">Reference proteome</keyword>
<dbReference type="RefSeq" id="WP_380147548.1">
    <property type="nucleotide sequence ID" value="NZ_JBHUOR010000041.1"/>
</dbReference>
<protein>
    <submittedName>
        <fullName evidence="1">Uncharacterized protein</fullName>
    </submittedName>
</protein>
<proteinExistence type="predicted"/>
<evidence type="ECO:0000313" key="2">
    <source>
        <dbReference type="Proteomes" id="UP001597568"/>
    </source>
</evidence>